<dbReference type="GO" id="GO:0005634">
    <property type="term" value="C:nucleus"/>
    <property type="evidence" value="ECO:0007669"/>
    <property type="project" value="UniProtKB-SubCell"/>
</dbReference>
<dbReference type="GO" id="GO:0008270">
    <property type="term" value="F:zinc ion binding"/>
    <property type="evidence" value="ECO:0007669"/>
    <property type="project" value="InterPro"/>
</dbReference>
<dbReference type="Gene3D" id="4.10.240.10">
    <property type="entry name" value="Zn(2)-C6 fungal-type DNA-binding domain"/>
    <property type="match status" value="1"/>
</dbReference>
<dbReference type="Pfam" id="PF04082">
    <property type="entry name" value="Fungal_trans"/>
    <property type="match status" value="1"/>
</dbReference>
<dbReference type="CDD" id="cd00067">
    <property type="entry name" value="GAL4"/>
    <property type="match status" value="1"/>
</dbReference>
<dbReference type="CDD" id="cd12148">
    <property type="entry name" value="fungal_TF_MHR"/>
    <property type="match status" value="1"/>
</dbReference>
<organism evidence="9 10">
    <name type="scientific">Talaromyces pinophilus</name>
    <name type="common">Penicillium pinophilum</name>
    <dbReference type="NCBI Taxonomy" id="128442"/>
    <lineage>
        <taxon>Eukaryota</taxon>
        <taxon>Fungi</taxon>
        <taxon>Dikarya</taxon>
        <taxon>Ascomycota</taxon>
        <taxon>Pezizomycotina</taxon>
        <taxon>Eurotiomycetes</taxon>
        <taxon>Eurotiomycetidae</taxon>
        <taxon>Eurotiales</taxon>
        <taxon>Trichocomaceae</taxon>
        <taxon>Talaromyces</taxon>
        <taxon>Talaromyces sect. Talaromyces</taxon>
    </lineage>
</organism>
<dbReference type="GO" id="GO:0006351">
    <property type="term" value="P:DNA-templated transcription"/>
    <property type="evidence" value="ECO:0007669"/>
    <property type="project" value="InterPro"/>
</dbReference>
<comment type="caution">
    <text evidence="9">The sequence shown here is derived from an EMBL/GenBank/DDBJ whole genome shotgun (WGS) entry which is preliminary data.</text>
</comment>
<dbReference type="InterPro" id="IPR001138">
    <property type="entry name" value="Zn2Cys6_DnaBD"/>
</dbReference>
<keyword evidence="6" id="KW-0804">Transcription</keyword>
<keyword evidence="3" id="KW-0862">Zinc</keyword>
<name>A0A6V8H287_TALPI</name>
<dbReference type="SMART" id="SM00066">
    <property type="entry name" value="GAL4"/>
    <property type="match status" value="1"/>
</dbReference>
<evidence type="ECO:0000313" key="10">
    <source>
        <dbReference type="Proteomes" id="UP000053095"/>
    </source>
</evidence>
<proteinExistence type="predicted"/>
<dbReference type="EMBL" id="DF933813">
    <property type="protein sequence ID" value="GAM35244.1"/>
    <property type="molecule type" value="Genomic_DNA"/>
</dbReference>
<dbReference type="AlphaFoldDB" id="A0A6V8H287"/>
<keyword evidence="10" id="KW-1185">Reference proteome</keyword>
<dbReference type="Proteomes" id="UP000053095">
    <property type="component" value="Unassembled WGS sequence"/>
</dbReference>
<feature type="domain" description="Zn(2)-C6 fungal-type" evidence="8">
    <location>
        <begin position="6"/>
        <end position="35"/>
    </location>
</feature>
<evidence type="ECO:0000256" key="1">
    <source>
        <dbReference type="ARBA" id="ARBA00004123"/>
    </source>
</evidence>
<gene>
    <name evidence="9" type="ORF">TCE0_017r03426</name>
</gene>
<dbReference type="InterPro" id="IPR007219">
    <property type="entry name" value="XnlR_reg_dom"/>
</dbReference>
<reference evidence="10" key="1">
    <citation type="journal article" date="2015" name="Genome Announc.">
        <title>Draft genome sequence of Talaromyces cellulolyticus strain Y-94, a source of lignocellulosic biomass-degrading enzymes.</title>
        <authorList>
            <person name="Fujii T."/>
            <person name="Koike H."/>
            <person name="Sawayama S."/>
            <person name="Yano S."/>
            <person name="Inoue H."/>
        </authorList>
    </citation>
    <scope>NUCLEOTIDE SEQUENCE [LARGE SCALE GENOMIC DNA]</scope>
    <source>
        <strain evidence="10">Y-94</strain>
    </source>
</reference>
<dbReference type="Pfam" id="PF00172">
    <property type="entry name" value="Zn_clus"/>
    <property type="match status" value="1"/>
</dbReference>
<evidence type="ECO:0000259" key="8">
    <source>
        <dbReference type="PROSITE" id="PS50048"/>
    </source>
</evidence>
<evidence type="ECO:0000256" key="3">
    <source>
        <dbReference type="ARBA" id="ARBA00022833"/>
    </source>
</evidence>
<evidence type="ECO:0000256" key="2">
    <source>
        <dbReference type="ARBA" id="ARBA00022723"/>
    </source>
</evidence>
<sequence length="511" mass="57844">MPPKRACDCCNIRKVRCNGHQPCERCLKYDLDCTFLRKQRKSGPTHLRRSSLLKIWAHQMSAAGDGNTDTPSISVSPSRISRSLLRKVLLLYQEKLYGIWPMLAADDLLHQLDTESENRETYALITALCGATLSHLNLAIPDGDEAMDSDQNNRRTPLLLTAELFIQESKDARARFDYMEHVSLNSVLTSYFLHIFYGRQLSRSKTAAFYIREAITFANLLGMHIEETYMQQRIKERQIMRKLYFLLFMTERYLCIRDGLPTVLEPINLPTTENENNPDLVSGFVNLVTLFSTPDNDFFTKWTAQGSHVSLSTKQLLLIQRELQLPLDIPDCVNDIQKVDIVATQHWLRSLAWKLSIQLGYVLPGTGRQEMSVAYPVKIAQDALRSLLPLSTALQVHGPGMETKVYEITSAVADSILCQPVEEYQSSALVVGPRETLKGLADLLFSIPVMNSELRPLVCQKLERIFSASSIPLVLGDDDSGMDELDTAIINQDDNDLDLLQLDHFGLLDFF</sequence>
<dbReference type="GO" id="GO:0003677">
    <property type="term" value="F:DNA binding"/>
    <property type="evidence" value="ECO:0007669"/>
    <property type="project" value="UniProtKB-KW"/>
</dbReference>
<dbReference type="PROSITE" id="PS50048">
    <property type="entry name" value="ZN2_CY6_FUNGAL_2"/>
    <property type="match status" value="1"/>
</dbReference>
<dbReference type="PANTHER" id="PTHR31668">
    <property type="entry name" value="GLUCOSE TRANSPORT TRANSCRIPTION REGULATOR RGT1-RELATED-RELATED"/>
    <property type="match status" value="1"/>
</dbReference>
<protein>
    <recommendedName>
        <fullName evidence="8">Zn(2)-C6 fungal-type domain-containing protein</fullName>
    </recommendedName>
</protein>
<dbReference type="SUPFAM" id="SSF57701">
    <property type="entry name" value="Zn2/Cys6 DNA-binding domain"/>
    <property type="match status" value="1"/>
</dbReference>
<evidence type="ECO:0000256" key="7">
    <source>
        <dbReference type="ARBA" id="ARBA00023242"/>
    </source>
</evidence>
<evidence type="ECO:0000256" key="5">
    <source>
        <dbReference type="ARBA" id="ARBA00023125"/>
    </source>
</evidence>
<accession>A0A6V8H287</accession>
<evidence type="ECO:0000256" key="4">
    <source>
        <dbReference type="ARBA" id="ARBA00023015"/>
    </source>
</evidence>
<dbReference type="InterPro" id="IPR050797">
    <property type="entry name" value="Carb_Metab_Trans_Reg"/>
</dbReference>
<keyword evidence="4" id="KW-0805">Transcription regulation</keyword>
<keyword evidence="2" id="KW-0479">Metal-binding</keyword>
<comment type="subcellular location">
    <subcellularLocation>
        <location evidence="1">Nucleus</location>
    </subcellularLocation>
</comment>
<dbReference type="PANTHER" id="PTHR31668:SF18">
    <property type="entry name" value="MALTOSE FERMENTATION REGULATORY PROTEIN MAL13-RELATED"/>
    <property type="match status" value="1"/>
</dbReference>
<dbReference type="InterPro" id="IPR036864">
    <property type="entry name" value="Zn2-C6_fun-type_DNA-bd_sf"/>
</dbReference>
<dbReference type="GO" id="GO:0000981">
    <property type="term" value="F:DNA-binding transcription factor activity, RNA polymerase II-specific"/>
    <property type="evidence" value="ECO:0007669"/>
    <property type="project" value="InterPro"/>
</dbReference>
<keyword evidence="5" id="KW-0238">DNA-binding</keyword>
<evidence type="ECO:0000313" key="9">
    <source>
        <dbReference type="EMBL" id="GAM35244.1"/>
    </source>
</evidence>
<evidence type="ECO:0000256" key="6">
    <source>
        <dbReference type="ARBA" id="ARBA00023163"/>
    </source>
</evidence>
<keyword evidence="7" id="KW-0539">Nucleus</keyword>